<reference evidence="1" key="1">
    <citation type="submission" date="2021-12" db="EMBL/GenBank/DDBJ databases">
        <authorList>
            <person name="Martin H S."/>
        </authorList>
    </citation>
    <scope>NUCLEOTIDE SEQUENCE</scope>
</reference>
<dbReference type="Gene3D" id="3.40.1440.10">
    <property type="entry name" value="GIY-YIG endonuclease"/>
    <property type="match status" value="1"/>
</dbReference>
<evidence type="ECO:0000313" key="2">
    <source>
        <dbReference type="Proteomes" id="UP000838878"/>
    </source>
</evidence>
<accession>A0A8J9YKB9</accession>
<protein>
    <recommendedName>
        <fullName evidence="3">GIY-YIG domain-containing protein</fullName>
    </recommendedName>
</protein>
<feature type="non-terminal residue" evidence="1">
    <location>
        <position position="74"/>
    </location>
</feature>
<dbReference type="Proteomes" id="UP000838878">
    <property type="component" value="Chromosome 7"/>
</dbReference>
<keyword evidence="2" id="KW-1185">Reference proteome</keyword>
<dbReference type="OrthoDB" id="6782675at2759"/>
<evidence type="ECO:0000313" key="1">
    <source>
        <dbReference type="EMBL" id="CAH0728911.1"/>
    </source>
</evidence>
<sequence>MHELNNKCKLTPKSVIPYQTPGVYKIDCTCGSSYIGQTKRTIAEQVKEHIATLNNCQMAKSAIAEHLLNSNSNL</sequence>
<gene>
    <name evidence="1" type="ORF">BINO364_LOCUS14079</name>
</gene>
<dbReference type="EMBL" id="OV170227">
    <property type="protein sequence ID" value="CAH0728911.1"/>
    <property type="molecule type" value="Genomic_DNA"/>
</dbReference>
<name>A0A8J9YKB9_9NEOP</name>
<evidence type="ECO:0008006" key="3">
    <source>
        <dbReference type="Google" id="ProtNLM"/>
    </source>
</evidence>
<organism evidence="1 2">
    <name type="scientific">Brenthis ino</name>
    <name type="common">lesser marbled fritillary</name>
    <dbReference type="NCBI Taxonomy" id="405034"/>
    <lineage>
        <taxon>Eukaryota</taxon>
        <taxon>Metazoa</taxon>
        <taxon>Ecdysozoa</taxon>
        <taxon>Arthropoda</taxon>
        <taxon>Hexapoda</taxon>
        <taxon>Insecta</taxon>
        <taxon>Pterygota</taxon>
        <taxon>Neoptera</taxon>
        <taxon>Endopterygota</taxon>
        <taxon>Lepidoptera</taxon>
        <taxon>Glossata</taxon>
        <taxon>Ditrysia</taxon>
        <taxon>Papilionoidea</taxon>
        <taxon>Nymphalidae</taxon>
        <taxon>Heliconiinae</taxon>
        <taxon>Argynnini</taxon>
        <taxon>Brenthis</taxon>
    </lineage>
</organism>
<proteinExistence type="predicted"/>
<dbReference type="AlphaFoldDB" id="A0A8J9YKB9"/>
<dbReference type="InterPro" id="IPR035901">
    <property type="entry name" value="GIY-YIG_endonuc_sf"/>
</dbReference>